<evidence type="ECO:0000313" key="2">
    <source>
        <dbReference type="Proteomes" id="UP000076798"/>
    </source>
</evidence>
<dbReference type="Proteomes" id="UP000076798">
    <property type="component" value="Unassembled WGS sequence"/>
</dbReference>
<sequence length="610" mass="69094">MNVGNQLSRRELSARGPSLQTSVPELMDVLERTFNDARELDTSVHAAPIFRGMAKHLRSASSILGRISNMQTPNGRLPDKVLTRILLFAKLALRDVFVDRGCVMDPCRWRHLLRVCSRWTTIIHADPRFWSSIDLTWNRTTIDRFLSLSGDTLLSLRIPASAEFPLDRQNFLLSIVRRAKDISITHHSRFNDCRHTRKPRNLVDTSYTNSASSTEDAFAAIRCLAESLIAPAPHLSRLSVICSTYSFSGSFCPPLQHLSSLTSLELHDCELGRNWNARAMFPASLRRIHFAYRSPDHSSAKSGIDIVDIIDLIGHCPELNSLDITGIHVNPAPPNFQIRNKGNISALQLRYLSIDGMSSSEWDFLSYLILAPFLFEIHFTIPSKSQMSLLPAFLCLSAAQASHATLVFECSVITCTYSGRQTANNLDFKHVISIPCKPYHPFFPDYQPNRAQVVDQIISFAQLNCLTIEINRGTGLRWGTLLENMSCLVALNVRGFIGPEFFEALAGRTNTVMVCPQLLSLGVQTSHHCFDRGTATMEWRWCWTDPWEESRSHLWNCLSWRMLRGYKLKKLITHPQWLAGGNIPRLLMIVDIIEGTDGPTIWFWRACGRW</sequence>
<evidence type="ECO:0000313" key="1">
    <source>
        <dbReference type="EMBL" id="KZT32329.1"/>
    </source>
</evidence>
<dbReference type="InterPro" id="IPR032675">
    <property type="entry name" value="LRR_dom_sf"/>
</dbReference>
<keyword evidence="2" id="KW-1185">Reference proteome</keyword>
<name>A0A165XLW9_9AGAM</name>
<gene>
    <name evidence="1" type="ORF">SISSUDRAFT_1133218</name>
</gene>
<dbReference type="SUPFAM" id="SSF52047">
    <property type="entry name" value="RNI-like"/>
    <property type="match status" value="1"/>
</dbReference>
<proteinExistence type="predicted"/>
<dbReference type="EMBL" id="KV428350">
    <property type="protein sequence ID" value="KZT32329.1"/>
    <property type="molecule type" value="Genomic_DNA"/>
</dbReference>
<organism evidence="1 2">
    <name type="scientific">Sistotremastrum suecicum HHB10207 ss-3</name>
    <dbReference type="NCBI Taxonomy" id="1314776"/>
    <lineage>
        <taxon>Eukaryota</taxon>
        <taxon>Fungi</taxon>
        <taxon>Dikarya</taxon>
        <taxon>Basidiomycota</taxon>
        <taxon>Agaricomycotina</taxon>
        <taxon>Agaricomycetes</taxon>
        <taxon>Sistotremastrales</taxon>
        <taxon>Sistotremastraceae</taxon>
        <taxon>Sistotremastrum</taxon>
    </lineage>
</organism>
<dbReference type="AlphaFoldDB" id="A0A165XLW9"/>
<dbReference type="Gene3D" id="3.80.10.10">
    <property type="entry name" value="Ribonuclease Inhibitor"/>
    <property type="match status" value="1"/>
</dbReference>
<protein>
    <submittedName>
        <fullName evidence="1">Uncharacterized protein</fullName>
    </submittedName>
</protein>
<reference evidence="1 2" key="1">
    <citation type="journal article" date="2016" name="Mol. Biol. Evol.">
        <title>Comparative Genomics of Early-Diverging Mushroom-Forming Fungi Provides Insights into the Origins of Lignocellulose Decay Capabilities.</title>
        <authorList>
            <person name="Nagy L.G."/>
            <person name="Riley R."/>
            <person name="Tritt A."/>
            <person name="Adam C."/>
            <person name="Daum C."/>
            <person name="Floudas D."/>
            <person name="Sun H."/>
            <person name="Yadav J.S."/>
            <person name="Pangilinan J."/>
            <person name="Larsson K.H."/>
            <person name="Matsuura K."/>
            <person name="Barry K."/>
            <person name="Labutti K."/>
            <person name="Kuo R."/>
            <person name="Ohm R.A."/>
            <person name="Bhattacharya S.S."/>
            <person name="Shirouzu T."/>
            <person name="Yoshinaga Y."/>
            <person name="Martin F.M."/>
            <person name="Grigoriev I.V."/>
            <person name="Hibbett D.S."/>
        </authorList>
    </citation>
    <scope>NUCLEOTIDE SEQUENCE [LARGE SCALE GENOMIC DNA]</scope>
    <source>
        <strain evidence="1 2">HHB10207 ss-3</strain>
    </source>
</reference>
<accession>A0A165XLW9</accession>
<dbReference type="OrthoDB" id="3172239at2759"/>